<comment type="caution">
    <text evidence="1">The sequence shown here is derived from an EMBL/GenBank/DDBJ whole genome shotgun (WGS) entry which is preliminary data.</text>
</comment>
<dbReference type="EMBL" id="QUAH01000003">
    <property type="protein sequence ID" value="RFT16490.1"/>
    <property type="molecule type" value="Genomic_DNA"/>
</dbReference>
<protein>
    <submittedName>
        <fullName evidence="1">Uncharacterized protein</fullName>
    </submittedName>
</protein>
<dbReference type="Proteomes" id="UP000257323">
    <property type="component" value="Unassembled WGS sequence"/>
</dbReference>
<proteinExistence type="predicted"/>
<dbReference type="AlphaFoldDB" id="A0A3E2BP01"/>
<sequence length="119" mass="13070">MKPKAWITFALGAFLFILGIWTLAAYRSPGSVVPLLIGGSLVYLSWTRSRTATLVFGHTTIVVGCFLVTWGIYLLPQSQPTFAHILGRPLFWGFISIFGGICANYHGFCACVRRKSPGD</sequence>
<evidence type="ECO:0000313" key="1">
    <source>
        <dbReference type="EMBL" id="RFT16490.1"/>
    </source>
</evidence>
<organism evidence="1 2">
    <name type="scientific">Candidatus Saccharicenans subterraneus</name>
    <dbReference type="NCBI Taxonomy" id="2508984"/>
    <lineage>
        <taxon>Bacteria</taxon>
        <taxon>Candidatus Aminicenantota</taxon>
        <taxon>Candidatus Aminicenantia</taxon>
        <taxon>Candidatus Aminicenantales</taxon>
        <taxon>Candidatus Saccharicenantaceae</taxon>
        <taxon>Candidatus Saccharicenans</taxon>
    </lineage>
</organism>
<gene>
    <name evidence="1" type="ORF">OP8BY_1668</name>
</gene>
<accession>A0A3E2BP01</accession>
<evidence type="ECO:0000313" key="2">
    <source>
        <dbReference type="Proteomes" id="UP000257323"/>
    </source>
</evidence>
<name>A0A3E2BP01_9BACT</name>
<reference evidence="1 2" key="1">
    <citation type="submission" date="2018-08" db="EMBL/GenBank/DDBJ databases">
        <title>Genome analysis of the thermophilic bacterium of the candidate phylum Aminicenantes from deep subsurface aquifer revealed its physiology and ecological role.</title>
        <authorList>
            <person name="Kadnikov V.V."/>
            <person name="Mardanov A.V."/>
            <person name="Beletsky A.V."/>
            <person name="Karnachuk O.V."/>
            <person name="Ravin N.V."/>
        </authorList>
    </citation>
    <scope>NUCLEOTIDE SEQUENCE [LARGE SCALE GENOMIC DNA]</scope>
    <source>
        <strain evidence="1">BY38</strain>
    </source>
</reference>